<name>A0A6H5HDQ7_9HEMI</name>
<feature type="region of interest" description="Disordered" evidence="1">
    <location>
        <begin position="1"/>
        <end position="28"/>
    </location>
</feature>
<evidence type="ECO:0000313" key="2">
    <source>
        <dbReference type="EMBL" id="CAB0014783.1"/>
    </source>
</evidence>
<keyword evidence="3" id="KW-1185">Reference proteome</keyword>
<evidence type="ECO:0000256" key="1">
    <source>
        <dbReference type="SAM" id="MobiDB-lite"/>
    </source>
</evidence>
<dbReference type="EMBL" id="CADCXU010028212">
    <property type="protein sequence ID" value="CAB0014783.1"/>
    <property type="molecule type" value="Genomic_DNA"/>
</dbReference>
<reference evidence="2 3" key="1">
    <citation type="submission" date="2020-02" db="EMBL/GenBank/DDBJ databases">
        <authorList>
            <person name="Ferguson B K."/>
        </authorList>
    </citation>
    <scope>NUCLEOTIDE SEQUENCE [LARGE SCALE GENOMIC DNA]</scope>
</reference>
<gene>
    <name evidence="2" type="ORF">NTEN_LOCUS19190</name>
</gene>
<proteinExistence type="predicted"/>
<organism evidence="2 3">
    <name type="scientific">Nesidiocoris tenuis</name>
    <dbReference type="NCBI Taxonomy" id="355587"/>
    <lineage>
        <taxon>Eukaryota</taxon>
        <taxon>Metazoa</taxon>
        <taxon>Ecdysozoa</taxon>
        <taxon>Arthropoda</taxon>
        <taxon>Hexapoda</taxon>
        <taxon>Insecta</taxon>
        <taxon>Pterygota</taxon>
        <taxon>Neoptera</taxon>
        <taxon>Paraneoptera</taxon>
        <taxon>Hemiptera</taxon>
        <taxon>Heteroptera</taxon>
        <taxon>Panheteroptera</taxon>
        <taxon>Cimicomorpha</taxon>
        <taxon>Miridae</taxon>
        <taxon>Dicyphina</taxon>
        <taxon>Nesidiocoris</taxon>
    </lineage>
</organism>
<evidence type="ECO:0000313" key="3">
    <source>
        <dbReference type="Proteomes" id="UP000479000"/>
    </source>
</evidence>
<dbReference type="AlphaFoldDB" id="A0A6H5HDQ7"/>
<accession>A0A6H5HDQ7</accession>
<sequence length="248" mass="28316">MAAPRRGYLPASGPTDRPPEDSVLRVSKCSRRTADCGREKADGRREEADGGRTEIFLLKIRILRPLKCKQWNFRKHVQVGGGEPWPGTEPGTSRLPTPRLRRRTRNLKMPANKYAINWLAGDLDLRDLTGDLDLDLGDDVWALPSKYFSPAGSGTKFTASLPYFSDGAKLPSHDVAGDWKQLSTLQHSFKFLELECLSRKDLCLRFSVIYLIVFLSTKINRFERSRPCFYLGEAWGSILFRTRRMFFK</sequence>
<protein>
    <submittedName>
        <fullName evidence="2">Uncharacterized protein</fullName>
    </submittedName>
</protein>
<dbReference type="Proteomes" id="UP000479000">
    <property type="component" value="Unassembled WGS sequence"/>
</dbReference>